<dbReference type="Pfam" id="PF13439">
    <property type="entry name" value="Glyco_transf_4"/>
    <property type="match status" value="1"/>
</dbReference>
<dbReference type="SUPFAM" id="SSF53756">
    <property type="entry name" value="UDP-Glycosyltransferase/glycogen phosphorylase"/>
    <property type="match status" value="1"/>
</dbReference>
<gene>
    <name evidence="2" type="ORF">PSU93_13665</name>
</gene>
<dbReference type="CDD" id="cd03801">
    <property type="entry name" value="GT4_PimA-like"/>
    <property type="match status" value="1"/>
</dbReference>
<feature type="domain" description="Glycosyltransferase subfamily 4-like N-terminal" evidence="1">
    <location>
        <begin position="28"/>
        <end position="196"/>
    </location>
</feature>
<reference evidence="2" key="1">
    <citation type="submission" date="2023-01" db="EMBL/GenBank/DDBJ databases">
        <title>Biogeochemical cycle of methane in antarctic sediments.</title>
        <authorList>
            <person name="Roldan D.M."/>
            <person name="Menes R.J."/>
        </authorList>
    </citation>
    <scope>NUCLEOTIDE SEQUENCE [LARGE SCALE GENOMIC DNA]</scope>
    <source>
        <strain evidence="2">K-2018 MAG008</strain>
    </source>
</reference>
<name>A0AA43Q5L8_9GAMM</name>
<evidence type="ECO:0000259" key="1">
    <source>
        <dbReference type="Pfam" id="PF13439"/>
    </source>
</evidence>
<dbReference type="Gene3D" id="3.40.50.2000">
    <property type="entry name" value="Glycogen Phosphorylase B"/>
    <property type="match status" value="2"/>
</dbReference>
<organism evidence="2 3">
    <name type="scientific">Candidatus Methylobacter titanis</name>
    <dbReference type="NCBI Taxonomy" id="3053457"/>
    <lineage>
        <taxon>Bacteria</taxon>
        <taxon>Pseudomonadati</taxon>
        <taxon>Pseudomonadota</taxon>
        <taxon>Gammaproteobacteria</taxon>
        <taxon>Methylococcales</taxon>
        <taxon>Methylococcaceae</taxon>
        <taxon>Methylobacter</taxon>
    </lineage>
</organism>
<comment type="caution">
    <text evidence="2">The sequence shown here is derived from an EMBL/GenBank/DDBJ whole genome shotgun (WGS) entry which is preliminary data.</text>
</comment>
<dbReference type="Pfam" id="PF13692">
    <property type="entry name" value="Glyco_trans_1_4"/>
    <property type="match status" value="1"/>
</dbReference>
<proteinExistence type="predicted"/>
<keyword evidence="3" id="KW-1185">Reference proteome</keyword>
<sequence length="398" mass="44457">MNHDNKPVRVLYSFPHKLGADRICYTAWQQVNGLAAAGADLLVFPGAVKRSAPAGVRVLPTLARGWMRIPYQVIGSMRAFALHDYIVSRRIEKLAGQIDIIHTWSQGALRTIETAARLGIPTVLERPNAHTRFAYEVVQQECERLGVSLPPGHEHAYNEDVLRIEEAEFKHADYLLCPSEFVVQTFLDRGFDRGKLIRHIYGFDEKTYFPGPQQPKDNKNGLTMLFVGVCAVRKGVHFALEAWLKSPAHREGQFLIAGEFLPAYEQKLAPMLSHPSVHVLGHRNDIPELMRKSDILVLPSIEEGFGLVCTEAMGSGCVPLVSDACTDLCRHMENALVHRVGDVVSLSQHITMVHEDRAFLQELRAEGLRLGPEITWGSAGVKLLQVYRETIAAYADVK</sequence>
<accession>A0AA43Q5L8</accession>
<evidence type="ECO:0000313" key="2">
    <source>
        <dbReference type="EMBL" id="MDI1232188.1"/>
    </source>
</evidence>
<dbReference type="Proteomes" id="UP001160519">
    <property type="component" value="Unassembled WGS sequence"/>
</dbReference>
<dbReference type="PANTHER" id="PTHR45947">
    <property type="entry name" value="SULFOQUINOVOSYL TRANSFERASE SQD2"/>
    <property type="match status" value="1"/>
</dbReference>
<dbReference type="AlphaFoldDB" id="A0AA43Q5L8"/>
<evidence type="ECO:0000313" key="3">
    <source>
        <dbReference type="Proteomes" id="UP001160519"/>
    </source>
</evidence>
<dbReference type="InterPro" id="IPR028098">
    <property type="entry name" value="Glyco_trans_4-like_N"/>
</dbReference>
<dbReference type="GO" id="GO:0016757">
    <property type="term" value="F:glycosyltransferase activity"/>
    <property type="evidence" value="ECO:0007669"/>
    <property type="project" value="TreeGrafter"/>
</dbReference>
<protein>
    <submittedName>
        <fullName evidence="2">Glycosyltransferase family 4 protein</fullName>
    </submittedName>
</protein>
<dbReference type="InterPro" id="IPR050194">
    <property type="entry name" value="Glycosyltransferase_grp1"/>
</dbReference>
<dbReference type="EMBL" id="JAQSDF010000065">
    <property type="protein sequence ID" value="MDI1232188.1"/>
    <property type="molecule type" value="Genomic_DNA"/>
</dbReference>
<dbReference type="PANTHER" id="PTHR45947:SF3">
    <property type="entry name" value="SULFOQUINOVOSYL TRANSFERASE SQD2"/>
    <property type="match status" value="1"/>
</dbReference>